<dbReference type="EMBL" id="LAZR01013335">
    <property type="protein sequence ID" value="KKM22418.1"/>
    <property type="molecule type" value="Genomic_DNA"/>
</dbReference>
<reference evidence="1" key="1">
    <citation type="journal article" date="2015" name="Nature">
        <title>Complex archaea that bridge the gap between prokaryotes and eukaryotes.</title>
        <authorList>
            <person name="Spang A."/>
            <person name="Saw J.H."/>
            <person name="Jorgensen S.L."/>
            <person name="Zaremba-Niedzwiedzka K."/>
            <person name="Martijn J."/>
            <person name="Lind A.E."/>
            <person name="van Eijk R."/>
            <person name="Schleper C."/>
            <person name="Guy L."/>
            <person name="Ettema T.J."/>
        </authorList>
    </citation>
    <scope>NUCLEOTIDE SEQUENCE</scope>
</reference>
<dbReference type="InterPro" id="IPR029058">
    <property type="entry name" value="AB_hydrolase_fold"/>
</dbReference>
<gene>
    <name evidence="1" type="ORF">LCGC14_1625520</name>
</gene>
<dbReference type="SUPFAM" id="SSF53474">
    <property type="entry name" value="alpha/beta-Hydrolases"/>
    <property type="match status" value="1"/>
</dbReference>
<comment type="caution">
    <text evidence="1">The sequence shown here is derived from an EMBL/GenBank/DDBJ whole genome shotgun (WGS) entry which is preliminary data.</text>
</comment>
<protein>
    <recommendedName>
        <fullName evidence="2">Alpha/beta hydrolase</fullName>
    </recommendedName>
</protein>
<accession>A0A0F9KJP9</accession>
<evidence type="ECO:0008006" key="2">
    <source>
        <dbReference type="Google" id="ProtNLM"/>
    </source>
</evidence>
<name>A0A0F9KJP9_9ZZZZ</name>
<sequence length="392" mass="43603">YQLNRAAGFDGQDWMPYSRIINISWPGDTGSTDFMQAELNAMAAGRRLVPLLVQLAEAGIAINLISHSLGARVALTALNIVGSIGKSNLVDHLFLWQPAVADNALTNDSSRDVHPLGLGVFPSAHSAARKIVVLHSRGDGVLGADNSEDKAWWQNTILGPSRLAVAGWNIATADDPMDDALGNLRGAYDKKWWTFPSFLDSGFGPAIEKLYKDYLPLTFDARKTTHPQRSMYVPEALKKTVKENWARLEKDILAEANALWQPCIDCLRNGERPPEYTLLSPLNHRASVSPKVAKDYVLRLKKLAVNNWVPEQPPRPALGYVGFKEVAGESAIEFDVFLDESLANGKLFPVDQSKWLFSHSGMRVPTQELFEETYQQEIMQNNLIKNSKFGRY</sequence>
<evidence type="ECO:0000313" key="1">
    <source>
        <dbReference type="EMBL" id="KKM22418.1"/>
    </source>
</evidence>
<dbReference type="AlphaFoldDB" id="A0A0F9KJP9"/>
<organism evidence="1">
    <name type="scientific">marine sediment metagenome</name>
    <dbReference type="NCBI Taxonomy" id="412755"/>
    <lineage>
        <taxon>unclassified sequences</taxon>
        <taxon>metagenomes</taxon>
        <taxon>ecological metagenomes</taxon>
    </lineage>
</organism>
<proteinExistence type="predicted"/>
<feature type="non-terminal residue" evidence="1">
    <location>
        <position position="1"/>
    </location>
</feature>